<evidence type="ECO:0008006" key="3">
    <source>
        <dbReference type="Google" id="ProtNLM"/>
    </source>
</evidence>
<dbReference type="AlphaFoldDB" id="A0A7D6ZG79"/>
<dbReference type="EMBL" id="CP059399">
    <property type="protein sequence ID" value="QLY32978.1"/>
    <property type="molecule type" value="Genomic_DNA"/>
</dbReference>
<proteinExistence type="predicted"/>
<dbReference type="KEGG" id="nhu:H0264_12715"/>
<reference evidence="1 2" key="1">
    <citation type="submission" date="2020-07" db="EMBL/GenBank/DDBJ databases">
        <authorList>
            <person name="Zhuang K."/>
            <person name="Ran Y."/>
        </authorList>
    </citation>
    <scope>NUCLEOTIDE SEQUENCE [LARGE SCALE GENOMIC DNA]</scope>
    <source>
        <strain evidence="1 2">WCH-YHL-001</strain>
    </source>
</reference>
<keyword evidence="2" id="KW-1185">Reference proteome</keyword>
<evidence type="ECO:0000313" key="2">
    <source>
        <dbReference type="Proteomes" id="UP000515512"/>
    </source>
</evidence>
<sequence>MTPDPPTENLAEAILRILDRRGIHLSDAHRARISSGTNLELMDLWLIATIADQFADQHAPESPPET</sequence>
<accession>A0A7D6ZG79</accession>
<evidence type="ECO:0000313" key="1">
    <source>
        <dbReference type="EMBL" id="QLY32978.1"/>
    </source>
</evidence>
<dbReference type="RefSeq" id="WP_181584142.1">
    <property type="nucleotide sequence ID" value="NZ_CP059399.1"/>
</dbReference>
<dbReference type="Proteomes" id="UP000515512">
    <property type="component" value="Chromosome"/>
</dbReference>
<gene>
    <name evidence="1" type="ORF">H0264_12715</name>
</gene>
<organism evidence="1 2">
    <name type="scientific">Nocardia huaxiensis</name>
    <dbReference type="NCBI Taxonomy" id="2755382"/>
    <lineage>
        <taxon>Bacteria</taxon>
        <taxon>Bacillati</taxon>
        <taxon>Actinomycetota</taxon>
        <taxon>Actinomycetes</taxon>
        <taxon>Mycobacteriales</taxon>
        <taxon>Nocardiaceae</taxon>
        <taxon>Nocardia</taxon>
    </lineage>
</organism>
<name>A0A7D6ZG79_9NOCA</name>
<protein>
    <recommendedName>
        <fullName evidence="3">Carrier domain-containing protein</fullName>
    </recommendedName>
</protein>